<sequence>MTADQILNKMGLSDVAVQAVTGKQFNGVIHYEEIKSKDRVSYGVKYPGQAIKGHKADIMPDNYILIYGMEFNHVNGPVTFNKTFNIGDNAEYDSYNLSYVGKITAIKAKYIEITAYGTTKHRLDIYSFSWRNWDFDLEKIRKEIQNGVTNANP</sequence>
<accession>A0A6M3L970</accession>
<gene>
    <name evidence="1" type="ORF">MM415B02464_0006</name>
</gene>
<reference evidence="1" key="1">
    <citation type="submission" date="2020-03" db="EMBL/GenBank/DDBJ databases">
        <title>The deep terrestrial virosphere.</title>
        <authorList>
            <person name="Holmfeldt K."/>
            <person name="Nilsson E."/>
            <person name="Simone D."/>
            <person name="Lopez-Fernandez M."/>
            <person name="Wu X."/>
            <person name="de Brujin I."/>
            <person name="Lundin D."/>
            <person name="Andersson A."/>
            <person name="Bertilsson S."/>
            <person name="Dopson M."/>
        </authorList>
    </citation>
    <scope>NUCLEOTIDE SEQUENCE</scope>
    <source>
        <strain evidence="1">MM415B02464</strain>
    </source>
</reference>
<proteinExistence type="predicted"/>
<name>A0A6M3L970_9ZZZZ</name>
<dbReference type="AlphaFoldDB" id="A0A6M3L970"/>
<organism evidence="1">
    <name type="scientific">viral metagenome</name>
    <dbReference type="NCBI Taxonomy" id="1070528"/>
    <lineage>
        <taxon>unclassified sequences</taxon>
        <taxon>metagenomes</taxon>
        <taxon>organismal metagenomes</taxon>
    </lineage>
</organism>
<dbReference type="EMBL" id="MT142882">
    <property type="protein sequence ID" value="QJA89974.1"/>
    <property type="molecule type" value="Genomic_DNA"/>
</dbReference>
<evidence type="ECO:0000313" key="1">
    <source>
        <dbReference type="EMBL" id="QJA89974.1"/>
    </source>
</evidence>
<protein>
    <submittedName>
        <fullName evidence="1">Uncharacterized protein</fullName>
    </submittedName>
</protein>